<organism evidence="4 5">
    <name type="scientific">Haloechinothrix alba</name>
    <dbReference type="NCBI Taxonomy" id="664784"/>
    <lineage>
        <taxon>Bacteria</taxon>
        <taxon>Bacillati</taxon>
        <taxon>Actinomycetota</taxon>
        <taxon>Actinomycetes</taxon>
        <taxon>Pseudonocardiales</taxon>
        <taxon>Pseudonocardiaceae</taxon>
        <taxon>Haloechinothrix</taxon>
    </lineage>
</organism>
<dbReference type="Gene3D" id="1.10.287.160">
    <property type="entry name" value="HR1 repeat"/>
    <property type="match status" value="1"/>
</dbReference>
<dbReference type="OrthoDB" id="67158at2"/>
<evidence type="ECO:0000313" key="4">
    <source>
        <dbReference type="EMBL" id="SNR39349.1"/>
    </source>
</evidence>
<dbReference type="GO" id="GO:0003700">
    <property type="term" value="F:DNA-binding transcription factor activity"/>
    <property type="evidence" value="ECO:0007669"/>
    <property type="project" value="InterPro"/>
</dbReference>
<dbReference type="Gene3D" id="1.10.10.10">
    <property type="entry name" value="Winged helix-like DNA-binding domain superfamily/Winged helix DNA-binding domain"/>
    <property type="match status" value="1"/>
</dbReference>
<dbReference type="SUPFAM" id="SSF46785">
    <property type="entry name" value="Winged helix' DNA-binding domain"/>
    <property type="match status" value="1"/>
</dbReference>
<dbReference type="InterPro" id="IPR036388">
    <property type="entry name" value="WH-like_DNA-bd_sf"/>
</dbReference>
<gene>
    <name evidence="4" type="ORF">SAMN06265360_104219</name>
</gene>
<keyword evidence="5" id="KW-1185">Reference proteome</keyword>
<dbReference type="Proteomes" id="UP000198348">
    <property type="component" value="Unassembled WGS sequence"/>
</dbReference>
<evidence type="ECO:0000256" key="1">
    <source>
        <dbReference type="ARBA" id="ARBA00023015"/>
    </source>
</evidence>
<dbReference type="PANTHER" id="PTHR38465:SF2">
    <property type="entry name" value="HTH-TYPE TRANSCRIPTIONAL REGULATOR MMPR5"/>
    <property type="match status" value="1"/>
</dbReference>
<protein>
    <submittedName>
        <fullName evidence="4">DNA-binding transcriptional regulator GbsR, MarR family</fullName>
    </submittedName>
</protein>
<evidence type="ECO:0000313" key="5">
    <source>
        <dbReference type="Proteomes" id="UP000198348"/>
    </source>
</evidence>
<dbReference type="InterPro" id="IPR052362">
    <property type="entry name" value="HTH-GbsR_regulator"/>
</dbReference>
<keyword evidence="2 4" id="KW-0238">DNA-binding</keyword>
<dbReference type="EMBL" id="FZNW01000004">
    <property type="protein sequence ID" value="SNR39349.1"/>
    <property type="molecule type" value="Genomic_DNA"/>
</dbReference>
<dbReference type="PANTHER" id="PTHR38465">
    <property type="entry name" value="HTH-TYPE TRANSCRIPTIONAL REGULATOR MJ1563-RELATED"/>
    <property type="match status" value="1"/>
</dbReference>
<dbReference type="GO" id="GO:0003677">
    <property type="term" value="F:DNA binding"/>
    <property type="evidence" value="ECO:0007669"/>
    <property type="project" value="UniProtKB-KW"/>
</dbReference>
<keyword evidence="3" id="KW-0804">Transcription</keyword>
<accession>A0A238W0W1</accession>
<keyword evidence="1" id="KW-0805">Transcription regulation</keyword>
<evidence type="ECO:0000256" key="2">
    <source>
        <dbReference type="ARBA" id="ARBA00023125"/>
    </source>
</evidence>
<name>A0A238W0W1_9PSEU</name>
<proteinExistence type="predicted"/>
<dbReference type="RefSeq" id="WP_089300291.1">
    <property type="nucleotide sequence ID" value="NZ_FZNW01000004.1"/>
</dbReference>
<dbReference type="AlphaFoldDB" id="A0A238W0W1"/>
<sequence length="178" mass="19777">MAAPAAAGDSSGAHREDVLRFIERFAMALADFGLPRMAARVFAYILIDDAERYTAADLASGLRVSPAAISGAVRTLVQASLIGKEREPGARVDTYRIYDDDVWGTIMSRRVDTVEPFEQLAGEGVELLGADRPGGKRLRETQEFYAFMRRKLSENLDEWREHRRALSREGAESTEVPD</sequence>
<dbReference type="InterPro" id="IPR036390">
    <property type="entry name" value="WH_DNA-bd_sf"/>
</dbReference>
<evidence type="ECO:0000256" key="3">
    <source>
        <dbReference type="ARBA" id="ARBA00023163"/>
    </source>
</evidence>
<reference evidence="4 5" key="1">
    <citation type="submission" date="2017-06" db="EMBL/GenBank/DDBJ databases">
        <authorList>
            <person name="Kim H.J."/>
            <person name="Triplett B.A."/>
        </authorList>
    </citation>
    <scope>NUCLEOTIDE SEQUENCE [LARGE SCALE GENOMIC DNA]</scope>
    <source>
        <strain evidence="4 5">DSM 45207</strain>
    </source>
</reference>